<reference evidence="1 2" key="1">
    <citation type="journal article" date="2016" name="Int. J. Syst. Evol. Microbiol.">
        <title>Descriptions of Anaerotaenia torta gen. nov., sp. nov. and Anaerocolumna cellulosilytica gen. nov., sp. nov. isolated from a methanogenic reactor of cattle waste.</title>
        <authorList>
            <person name="Uek A."/>
            <person name="Ohtaki Y."/>
            <person name="Kaku N."/>
            <person name="Ueki K."/>
        </authorList>
    </citation>
    <scope>NUCLEOTIDE SEQUENCE [LARGE SCALE GENOMIC DNA]</scope>
    <source>
        <strain evidence="1 2">SN021</strain>
    </source>
</reference>
<dbReference type="KEGG" id="acel:acsn021_19050"/>
<protein>
    <submittedName>
        <fullName evidence="1">Uncharacterized protein</fullName>
    </submittedName>
</protein>
<organism evidence="1 2">
    <name type="scientific">Anaerocolumna cellulosilytica</name>
    <dbReference type="NCBI Taxonomy" id="433286"/>
    <lineage>
        <taxon>Bacteria</taxon>
        <taxon>Bacillati</taxon>
        <taxon>Bacillota</taxon>
        <taxon>Clostridia</taxon>
        <taxon>Lachnospirales</taxon>
        <taxon>Lachnospiraceae</taxon>
        <taxon>Anaerocolumna</taxon>
    </lineage>
</organism>
<evidence type="ECO:0000313" key="1">
    <source>
        <dbReference type="EMBL" id="BCJ94336.1"/>
    </source>
</evidence>
<evidence type="ECO:0000313" key="2">
    <source>
        <dbReference type="Proteomes" id="UP000515561"/>
    </source>
</evidence>
<dbReference type="EMBL" id="AP023367">
    <property type="protein sequence ID" value="BCJ94336.1"/>
    <property type="molecule type" value="Genomic_DNA"/>
</dbReference>
<name>A0A6S6QX85_9FIRM</name>
<keyword evidence="2" id="KW-1185">Reference proteome</keyword>
<dbReference type="Proteomes" id="UP000515561">
    <property type="component" value="Chromosome"/>
</dbReference>
<sequence length="62" mass="7028">MDKIFFALIGIAFIVFGITCLLFSTLLQWSIMDLPGIFFPFVGAGIIVYSVKLYIKENSKYI</sequence>
<proteinExistence type="predicted"/>
<gene>
    <name evidence="1" type="ORF">acsn021_19050</name>
</gene>
<accession>A0A6S6QX85</accession>
<dbReference type="AlphaFoldDB" id="A0A6S6QX85"/>